<evidence type="ECO:0000256" key="1">
    <source>
        <dbReference type="SAM" id="Phobius"/>
    </source>
</evidence>
<dbReference type="RefSeq" id="WP_034572209.1">
    <property type="nucleotide sequence ID" value="NZ_JRMP02000010.1"/>
</dbReference>
<feature type="transmembrane region" description="Helical" evidence="1">
    <location>
        <begin position="81"/>
        <end position="103"/>
    </location>
</feature>
<dbReference type="GO" id="GO:0016740">
    <property type="term" value="F:transferase activity"/>
    <property type="evidence" value="ECO:0007669"/>
    <property type="project" value="UniProtKB-KW"/>
</dbReference>
<dbReference type="InterPro" id="IPR017850">
    <property type="entry name" value="Alkaline_phosphatase_core_sf"/>
</dbReference>
<feature type="transmembrane region" description="Helical" evidence="1">
    <location>
        <begin position="53"/>
        <end position="75"/>
    </location>
</feature>
<keyword evidence="3" id="KW-0378">Hydrolase</keyword>
<keyword evidence="1" id="KW-1133">Transmembrane helix</keyword>
<proteinExistence type="predicted"/>
<keyword evidence="1" id="KW-0472">Membrane</keyword>
<dbReference type="Pfam" id="PF00884">
    <property type="entry name" value="Sulfatase"/>
    <property type="match status" value="1"/>
</dbReference>
<dbReference type="EMBL" id="QBIU01000001">
    <property type="protein sequence ID" value="MWV68962.1"/>
    <property type="molecule type" value="Genomic_DNA"/>
</dbReference>
<comment type="caution">
    <text evidence="4">The sequence shown here is derived from an EMBL/GenBank/DDBJ whole genome shotgun (WGS) entry which is preliminary data.</text>
</comment>
<name>A0A347VRZ3_9HELI</name>
<dbReference type="Proteomes" id="UP000029714">
    <property type="component" value="Unassembled WGS sequence"/>
</dbReference>
<reference evidence="4 5" key="1">
    <citation type="journal article" date="2014" name="Genome Announc.">
        <title>Draft genome sequences of eight enterohepatic helicobacter species isolated from both laboratory and wild rodents.</title>
        <authorList>
            <person name="Sheh A."/>
            <person name="Shen Z."/>
            <person name="Fox J.G."/>
        </authorList>
    </citation>
    <scope>NUCLEOTIDE SEQUENCE [LARGE SCALE GENOMIC DNA]</scope>
    <source>
        <strain evidence="4 5">MIT 97-6194</strain>
    </source>
</reference>
<evidence type="ECO:0000313" key="4">
    <source>
        <dbReference type="EMBL" id="TLD94127.1"/>
    </source>
</evidence>
<dbReference type="Gene3D" id="3.40.720.10">
    <property type="entry name" value="Alkaline Phosphatase, subunit A"/>
    <property type="match status" value="1"/>
</dbReference>
<keyword evidence="3" id="KW-0808">Transferase</keyword>
<reference evidence="4" key="3">
    <citation type="submission" date="2018-04" db="EMBL/GenBank/DDBJ databases">
        <authorList>
            <person name="Sheh A."/>
            <person name="Shen Z."/>
            <person name="Mannion A.J."/>
            <person name="Fox J.G."/>
        </authorList>
    </citation>
    <scope>NUCLEOTIDE SEQUENCE</scope>
    <source>
        <strain evidence="4">MIT 97-6194</strain>
    </source>
</reference>
<keyword evidence="5" id="KW-1185">Reference proteome</keyword>
<evidence type="ECO:0000313" key="6">
    <source>
        <dbReference type="Proteomes" id="UP000477070"/>
    </source>
</evidence>
<dbReference type="GO" id="GO:0016787">
    <property type="term" value="F:hydrolase activity"/>
    <property type="evidence" value="ECO:0007669"/>
    <property type="project" value="UniProtKB-KW"/>
</dbReference>
<evidence type="ECO:0000259" key="2">
    <source>
        <dbReference type="Pfam" id="PF00884"/>
    </source>
</evidence>
<keyword evidence="1" id="KW-0812">Transmembrane</keyword>
<dbReference type="STRING" id="1548018.LS64_08425"/>
<protein>
    <submittedName>
        <fullName evidence="3">Sulfatase-like hydrolase/transferase</fullName>
    </submittedName>
</protein>
<sequence>MKLDSTNKVIASDSEAIHTKDSKMDCHDLDSNKSKSRNDNQNATTQDSITKWILANISFMLLVFSPLNVYVSGLYEFELDYMLPTILVLFGSFLLLYFSLIYLCSFFNGFRFYKFIVIFFNILLLVGFCYTFIFVGDYGLMSYFIFDRLPSVSEIQRVIDIFVIICCIVLGYFLLKFRFYINILKVLFIVMFCISSLNIYKVVEYIITHKNIESTPVIANDSEAIQKEDSNKIQNLDSKQSDPVFNFSTTQKNILVILLDNADGYFMKEHIESKKYDNLFNSFKGFRFYKNALSTSTFTLPTLTSVIAGKYYTAYNINHRQIDSVQEEIAKGFAMIFNAFYDSSFNIAAILDNPLDERYFKPLVKDSNNIIFNATKYENLYRQAHKDELKNLISNPIPLANLFSVSVFKFVPYSFRSSIYKGGAWLFNTRYAQVYSIAKMDAFQKLISNTQNKPTFKFFHFDVTHNPYFVDSNCKYVVTNKERDMMDAHKQTEICSLKILANVFEKMKKLDIYDNTQIFIVSDHGAMMQTFALPSKLNHAATLFYKPFNASDNLQIDSTNVVNYDIASIYCENISALSPCPNVDSNILENSRERKILTYKFVPQKDTPKGKIIKIDDYHIFKGGDIYDSKNWEVVKESDINKIQNLDSITFRF</sequence>
<organism evidence="4 5">
    <name type="scientific">Helicobacter saguini</name>
    <dbReference type="NCBI Taxonomy" id="1548018"/>
    <lineage>
        <taxon>Bacteria</taxon>
        <taxon>Pseudomonadati</taxon>
        <taxon>Campylobacterota</taxon>
        <taxon>Epsilonproteobacteria</taxon>
        <taxon>Campylobacterales</taxon>
        <taxon>Helicobacteraceae</taxon>
        <taxon>Helicobacter</taxon>
    </lineage>
</organism>
<feature type="domain" description="Sulfatase N-terminal" evidence="2">
    <location>
        <begin position="253"/>
        <end position="530"/>
    </location>
</feature>
<dbReference type="OrthoDB" id="5322086at2"/>
<reference evidence="4 5" key="2">
    <citation type="journal article" date="2016" name="Infect. Immun.">
        <title>Helicobacter saguini, a Novel Helicobacter Isolated from Cotton-Top Tamarins with Ulcerative Colitis, Has Proinflammatory Properties and Induces Typhlocolitis and Dysplasia in Gnotobiotic IL-10-/- Mice.</title>
        <authorList>
            <person name="Shen Z."/>
            <person name="Mannion A."/>
            <person name="Whary M.T."/>
            <person name="Muthupalani S."/>
            <person name="Sheh A."/>
            <person name="Feng Y."/>
            <person name="Gong G."/>
            <person name="Vandamme P."/>
            <person name="Holcombe H.R."/>
            <person name="Paster B.J."/>
            <person name="Fox J.G."/>
        </authorList>
    </citation>
    <scope>NUCLEOTIDE SEQUENCE [LARGE SCALE GENOMIC DNA]</scope>
    <source>
        <strain evidence="4 5">MIT 97-6194</strain>
    </source>
</reference>
<dbReference type="AlphaFoldDB" id="A0A347VRZ3"/>
<reference evidence="3 6" key="4">
    <citation type="submission" date="2019-12" db="EMBL/GenBank/DDBJ databases">
        <title>Multi-Generational Helicobacter saguini Isolates.</title>
        <authorList>
            <person name="Mannion A."/>
            <person name="Shen Z."/>
            <person name="Fox J.G."/>
        </authorList>
    </citation>
    <scope>NUCLEOTIDE SEQUENCE [LARGE SCALE GENOMIC DNA]</scope>
    <source>
        <strain evidence="3">16-048</strain>
        <strain evidence="6">16-048 (F4)</strain>
    </source>
</reference>
<evidence type="ECO:0000313" key="5">
    <source>
        <dbReference type="Proteomes" id="UP000029714"/>
    </source>
</evidence>
<gene>
    <name evidence="3" type="ORF">DCO61_02700</name>
    <name evidence="4" type="ORF">LS64_007425</name>
</gene>
<feature type="transmembrane region" description="Helical" evidence="1">
    <location>
        <begin position="155"/>
        <end position="175"/>
    </location>
</feature>
<feature type="transmembrane region" description="Helical" evidence="1">
    <location>
        <begin position="182"/>
        <end position="200"/>
    </location>
</feature>
<dbReference type="InterPro" id="IPR000917">
    <property type="entry name" value="Sulfatase_N"/>
</dbReference>
<evidence type="ECO:0000313" key="3">
    <source>
        <dbReference type="EMBL" id="MWV68962.1"/>
    </source>
</evidence>
<dbReference type="Proteomes" id="UP000477070">
    <property type="component" value="Unassembled WGS sequence"/>
</dbReference>
<accession>A0A347VRZ3</accession>
<feature type="transmembrane region" description="Helical" evidence="1">
    <location>
        <begin position="115"/>
        <end position="135"/>
    </location>
</feature>
<dbReference type="EMBL" id="JRMP02000010">
    <property type="protein sequence ID" value="TLD94127.1"/>
    <property type="molecule type" value="Genomic_DNA"/>
</dbReference>
<dbReference type="SUPFAM" id="SSF53649">
    <property type="entry name" value="Alkaline phosphatase-like"/>
    <property type="match status" value="1"/>
</dbReference>